<dbReference type="RefSeq" id="WP_159762523.1">
    <property type="nucleotide sequence ID" value="NZ_WUUT01000001.1"/>
</dbReference>
<keyword evidence="2" id="KW-0472">Membrane</keyword>
<evidence type="ECO:0000256" key="1">
    <source>
        <dbReference type="SAM" id="MobiDB-lite"/>
    </source>
</evidence>
<evidence type="ECO:0000313" key="4">
    <source>
        <dbReference type="Proteomes" id="UP000466535"/>
    </source>
</evidence>
<dbReference type="AlphaFoldDB" id="A0A6B0T686"/>
<reference evidence="3 4" key="1">
    <citation type="submission" date="2019-12" db="EMBL/GenBank/DDBJ databases">
        <title>Isolation and characterization of three novel carbon monoxide-oxidizing members of Halobacteria from salione crusts and soils.</title>
        <authorList>
            <person name="Myers M.R."/>
            <person name="King G.M."/>
        </authorList>
    </citation>
    <scope>NUCLEOTIDE SEQUENCE [LARGE SCALE GENOMIC DNA]</scope>
    <source>
        <strain evidence="3 4">WSH3</strain>
    </source>
</reference>
<sequence length="422" mass="46040">MDHSGTVMPRSRSIVIVAAVALLAIGGLVSVAVVFDGGLGLTDADDADQRADSSNEGDATNPQPVDNNDTEPTDGADSVSRPTGSDNSTGDGGTGDDGSTDEGSTDTGEAATEDDDSGESASGDDSLGSESEDTNDTEADGPSLPDRVGMNVSVELADLGAPKTGEMLLRKHLDDEVVARQNFSNEGHTRTFEGLERDELYDVVVVTPKFPNEEFTINPTVKDDVDLTVGYEFNSTENYRIRWQVGYLPQYFEGDHTSERAEEEAIPLYGESRHDAQGNYYTGWSDPNISGKEEYYYNATTNQSFRSMEQQSWKNISAHWGEADHIRNRVIRHGISGVSKREFLRAEGSEATTKLHVYRVSSSVFGRPIVIKINPETGYPNELVIQVDKQTDASSTRSIAEYIDLNERIDVMPDNFPAEKLL</sequence>
<evidence type="ECO:0000256" key="2">
    <source>
        <dbReference type="SAM" id="Phobius"/>
    </source>
</evidence>
<organism evidence="3 4">
    <name type="scientific">Halovenus carboxidivorans</name>
    <dbReference type="NCBI Taxonomy" id="2692199"/>
    <lineage>
        <taxon>Archaea</taxon>
        <taxon>Methanobacteriati</taxon>
        <taxon>Methanobacteriota</taxon>
        <taxon>Stenosarchaea group</taxon>
        <taxon>Halobacteria</taxon>
        <taxon>Halobacteriales</taxon>
        <taxon>Haloarculaceae</taxon>
        <taxon>Halovenus</taxon>
    </lineage>
</organism>
<dbReference type="Proteomes" id="UP000466535">
    <property type="component" value="Unassembled WGS sequence"/>
</dbReference>
<evidence type="ECO:0000313" key="3">
    <source>
        <dbReference type="EMBL" id="MXR50390.1"/>
    </source>
</evidence>
<protein>
    <submittedName>
        <fullName evidence="3">Uncharacterized protein</fullName>
    </submittedName>
</protein>
<feature type="compositionally biased region" description="Polar residues" evidence="1">
    <location>
        <begin position="54"/>
        <end position="67"/>
    </location>
</feature>
<name>A0A6B0T686_9EURY</name>
<comment type="caution">
    <text evidence="3">The sequence shown here is derived from an EMBL/GenBank/DDBJ whole genome shotgun (WGS) entry which is preliminary data.</text>
</comment>
<gene>
    <name evidence="3" type="ORF">GRX03_02045</name>
</gene>
<keyword evidence="4" id="KW-1185">Reference proteome</keyword>
<feature type="transmembrane region" description="Helical" evidence="2">
    <location>
        <begin position="12"/>
        <end position="35"/>
    </location>
</feature>
<dbReference type="EMBL" id="WUUT01000001">
    <property type="protein sequence ID" value="MXR50390.1"/>
    <property type="molecule type" value="Genomic_DNA"/>
</dbReference>
<feature type="compositionally biased region" description="Low complexity" evidence="1">
    <location>
        <begin position="119"/>
        <end position="129"/>
    </location>
</feature>
<accession>A0A6B0T686</accession>
<proteinExistence type="predicted"/>
<keyword evidence="2" id="KW-0812">Transmembrane</keyword>
<feature type="compositionally biased region" description="Acidic residues" evidence="1">
    <location>
        <begin position="130"/>
        <end position="139"/>
    </location>
</feature>
<keyword evidence="2" id="KW-1133">Transmembrane helix</keyword>
<feature type="region of interest" description="Disordered" evidence="1">
    <location>
        <begin position="46"/>
        <end position="148"/>
    </location>
</feature>